<dbReference type="AlphaFoldDB" id="A0A1L9PR44"/>
<dbReference type="PANTHER" id="PTHR43546:SF7">
    <property type="entry name" value="METALLO-BETA-LACTAMASE DOMAIN-CONTAINING PROTEIN"/>
    <property type="match status" value="1"/>
</dbReference>
<evidence type="ECO:0000313" key="4">
    <source>
        <dbReference type="Proteomes" id="UP000184073"/>
    </source>
</evidence>
<dbReference type="RefSeq" id="XP_040669752.1">
    <property type="nucleotide sequence ID" value="XM_040807218.1"/>
</dbReference>
<keyword evidence="4" id="KW-1185">Reference proteome</keyword>
<dbReference type="GeneID" id="63722729"/>
<dbReference type="SUPFAM" id="SSF56281">
    <property type="entry name" value="Metallo-hydrolase/oxidoreductase"/>
    <property type="match status" value="1"/>
</dbReference>
<dbReference type="OrthoDB" id="332863at2759"/>
<proteinExistence type="predicted"/>
<dbReference type="Pfam" id="PF12706">
    <property type="entry name" value="Lactamase_B_2"/>
    <property type="match status" value="1"/>
</dbReference>
<dbReference type="InterPro" id="IPR001279">
    <property type="entry name" value="Metallo-B-lactamas"/>
</dbReference>
<dbReference type="VEuPathDB" id="FungiDB:ASPVEDRAFT_135486"/>
<feature type="region of interest" description="Disordered" evidence="1">
    <location>
        <begin position="1"/>
        <end position="51"/>
    </location>
</feature>
<protein>
    <recommendedName>
        <fullName evidence="2">Metallo-beta-lactamase domain-containing protein</fullName>
    </recommendedName>
</protein>
<organism evidence="3 4">
    <name type="scientific">Aspergillus versicolor CBS 583.65</name>
    <dbReference type="NCBI Taxonomy" id="1036611"/>
    <lineage>
        <taxon>Eukaryota</taxon>
        <taxon>Fungi</taxon>
        <taxon>Dikarya</taxon>
        <taxon>Ascomycota</taxon>
        <taxon>Pezizomycotina</taxon>
        <taxon>Eurotiomycetes</taxon>
        <taxon>Eurotiomycetidae</taxon>
        <taxon>Eurotiales</taxon>
        <taxon>Aspergillaceae</taxon>
        <taxon>Aspergillus</taxon>
        <taxon>Aspergillus subgen. Nidulantes</taxon>
    </lineage>
</organism>
<dbReference type="InterPro" id="IPR050114">
    <property type="entry name" value="UPF0173_UPF0282_UlaG_hydrolase"/>
</dbReference>
<gene>
    <name evidence="3" type="ORF">ASPVEDRAFT_135486</name>
</gene>
<dbReference type="Proteomes" id="UP000184073">
    <property type="component" value="Unassembled WGS sequence"/>
</dbReference>
<dbReference type="Gene3D" id="3.60.15.10">
    <property type="entry name" value="Ribonuclease Z/Hydroxyacylglutathione hydrolase-like"/>
    <property type="match status" value="1"/>
</dbReference>
<evidence type="ECO:0000313" key="3">
    <source>
        <dbReference type="EMBL" id="OJJ03990.1"/>
    </source>
</evidence>
<feature type="domain" description="Metallo-beta-lactamase" evidence="2">
    <location>
        <begin position="87"/>
        <end position="301"/>
    </location>
</feature>
<dbReference type="PANTHER" id="PTHR43546">
    <property type="entry name" value="UPF0173 METAL-DEPENDENT HYDROLASE MJ1163-RELATED"/>
    <property type="match status" value="1"/>
</dbReference>
<evidence type="ECO:0000256" key="1">
    <source>
        <dbReference type="SAM" id="MobiDB-lite"/>
    </source>
</evidence>
<dbReference type="InterPro" id="IPR036866">
    <property type="entry name" value="RibonucZ/Hydroxyglut_hydro"/>
</dbReference>
<evidence type="ECO:0000259" key="2">
    <source>
        <dbReference type="Pfam" id="PF12706"/>
    </source>
</evidence>
<accession>A0A1L9PR44</accession>
<reference evidence="4" key="1">
    <citation type="journal article" date="2017" name="Genome Biol.">
        <title>Comparative genomics reveals high biological diversity and specific adaptations in the industrially and medically important fungal genus Aspergillus.</title>
        <authorList>
            <person name="de Vries R.P."/>
            <person name="Riley R."/>
            <person name="Wiebenga A."/>
            <person name="Aguilar-Osorio G."/>
            <person name="Amillis S."/>
            <person name="Uchima C.A."/>
            <person name="Anderluh G."/>
            <person name="Asadollahi M."/>
            <person name="Askin M."/>
            <person name="Barry K."/>
            <person name="Battaglia E."/>
            <person name="Bayram O."/>
            <person name="Benocci T."/>
            <person name="Braus-Stromeyer S.A."/>
            <person name="Caldana C."/>
            <person name="Canovas D."/>
            <person name="Cerqueira G.C."/>
            <person name="Chen F."/>
            <person name="Chen W."/>
            <person name="Choi C."/>
            <person name="Clum A."/>
            <person name="Dos Santos R.A."/>
            <person name="Damasio A.R."/>
            <person name="Diallinas G."/>
            <person name="Emri T."/>
            <person name="Fekete E."/>
            <person name="Flipphi M."/>
            <person name="Freyberg S."/>
            <person name="Gallo A."/>
            <person name="Gournas C."/>
            <person name="Habgood R."/>
            <person name="Hainaut M."/>
            <person name="Harispe M.L."/>
            <person name="Henrissat B."/>
            <person name="Hilden K.S."/>
            <person name="Hope R."/>
            <person name="Hossain A."/>
            <person name="Karabika E."/>
            <person name="Karaffa L."/>
            <person name="Karanyi Z."/>
            <person name="Krasevec N."/>
            <person name="Kuo A."/>
            <person name="Kusch H."/>
            <person name="LaButti K."/>
            <person name="Lagendijk E.L."/>
            <person name="Lapidus A."/>
            <person name="Levasseur A."/>
            <person name="Lindquist E."/>
            <person name="Lipzen A."/>
            <person name="Logrieco A.F."/>
            <person name="MacCabe A."/>
            <person name="Maekelae M.R."/>
            <person name="Malavazi I."/>
            <person name="Melin P."/>
            <person name="Meyer V."/>
            <person name="Mielnichuk N."/>
            <person name="Miskei M."/>
            <person name="Molnar A.P."/>
            <person name="Mule G."/>
            <person name="Ngan C.Y."/>
            <person name="Orejas M."/>
            <person name="Orosz E."/>
            <person name="Ouedraogo J.P."/>
            <person name="Overkamp K.M."/>
            <person name="Park H.-S."/>
            <person name="Perrone G."/>
            <person name="Piumi F."/>
            <person name="Punt P.J."/>
            <person name="Ram A.F."/>
            <person name="Ramon A."/>
            <person name="Rauscher S."/>
            <person name="Record E."/>
            <person name="Riano-Pachon D.M."/>
            <person name="Robert V."/>
            <person name="Roehrig J."/>
            <person name="Ruller R."/>
            <person name="Salamov A."/>
            <person name="Salih N.S."/>
            <person name="Samson R.A."/>
            <person name="Sandor E."/>
            <person name="Sanguinetti M."/>
            <person name="Schuetze T."/>
            <person name="Sepcic K."/>
            <person name="Shelest E."/>
            <person name="Sherlock G."/>
            <person name="Sophianopoulou V."/>
            <person name="Squina F.M."/>
            <person name="Sun H."/>
            <person name="Susca A."/>
            <person name="Todd R.B."/>
            <person name="Tsang A."/>
            <person name="Unkles S.E."/>
            <person name="van de Wiele N."/>
            <person name="van Rossen-Uffink D."/>
            <person name="Oliveira J.V."/>
            <person name="Vesth T.C."/>
            <person name="Visser J."/>
            <person name="Yu J.-H."/>
            <person name="Zhou M."/>
            <person name="Andersen M.R."/>
            <person name="Archer D.B."/>
            <person name="Baker S.E."/>
            <person name="Benoit I."/>
            <person name="Brakhage A.A."/>
            <person name="Braus G.H."/>
            <person name="Fischer R."/>
            <person name="Frisvad J.C."/>
            <person name="Goldman G.H."/>
            <person name="Houbraken J."/>
            <person name="Oakley B."/>
            <person name="Pocsi I."/>
            <person name="Scazzocchio C."/>
            <person name="Seiboth B."/>
            <person name="vanKuyk P.A."/>
            <person name="Wortman J."/>
            <person name="Dyer P.S."/>
            <person name="Grigoriev I.V."/>
        </authorList>
    </citation>
    <scope>NUCLEOTIDE SEQUENCE [LARGE SCALE GENOMIC DNA]</scope>
    <source>
        <strain evidence="4">CBS 583.65</strain>
    </source>
</reference>
<name>A0A1L9PR44_ASPVE</name>
<dbReference type="EMBL" id="KV878131">
    <property type="protein sequence ID" value="OJJ03990.1"/>
    <property type="molecule type" value="Genomic_DNA"/>
</dbReference>
<sequence>MSRAGRLQRITIDTDNVQPVTRDGVAADVPKSLPTPKASNTHPSTPGGENGSIYFIGTATTVIEWKGMRIMTDPNFLHAGDHVHLGPGVWSQRKTNPAVDLHNLPNIDIVLLSHYHADHFDQHVEESLRRDIPIISTPEARSILGSGEDPFTNLYDLDPCRRLIVNLKCDLPGPEKPGMVIVATPAKHVPEYRPIQMLNDFIGAIPPTNGYVIELGYGDNPITFKTCYRIYITGDTLMHQELKYVPRHYGADVDLMLAHLGGTTVPGPWMNPFTVMLTMDGKQGTELVKEVRPKVTIPIHYDDYDVFASPLEDFKAEIAKAGLDGRVVYLDRGDEYRFKVRDIEDAIVADAGVYSNRPPEGPAS</sequence>